<sequence>MTDRLGYGAVEDRTLPAVVYGLYLLGLTHGLTILIGLILAYANRSGAGARMRTHYTFQIRTFWLSVGWFVVGMALIFWGGIFSLVLIGLPFFALGWIICGAVWLWFLVRTVLGVIYLARDEPYPRPEAWII</sequence>
<protein>
    <recommendedName>
        <fullName evidence="4">DUF4870 domain-containing protein</fullName>
    </recommendedName>
</protein>
<keyword evidence="1" id="KW-0472">Membrane</keyword>
<accession>A0A328AZS6</accession>
<keyword evidence="1" id="KW-0812">Transmembrane</keyword>
<dbReference type="RefSeq" id="WP_111457442.1">
    <property type="nucleotide sequence ID" value="NZ_QFYP01000001.1"/>
</dbReference>
<reference evidence="3" key="1">
    <citation type="submission" date="2018-05" db="EMBL/GenBank/DDBJ databases">
        <authorList>
            <person name="Li X."/>
        </authorList>
    </citation>
    <scope>NUCLEOTIDE SEQUENCE [LARGE SCALE GENOMIC DNA]</scope>
    <source>
        <strain evidence="3">HKS-05</strain>
    </source>
</reference>
<dbReference type="OrthoDB" id="5405464at2"/>
<evidence type="ECO:0000313" key="3">
    <source>
        <dbReference type="Proteomes" id="UP000249842"/>
    </source>
</evidence>
<feature type="transmembrane region" description="Helical" evidence="1">
    <location>
        <begin position="93"/>
        <end position="118"/>
    </location>
</feature>
<dbReference type="Proteomes" id="UP000249842">
    <property type="component" value="Unassembled WGS sequence"/>
</dbReference>
<organism evidence="2 3">
    <name type="scientific">Phenylobacterium hankyongense</name>
    <dbReference type="NCBI Taxonomy" id="1813876"/>
    <lineage>
        <taxon>Bacteria</taxon>
        <taxon>Pseudomonadati</taxon>
        <taxon>Pseudomonadota</taxon>
        <taxon>Alphaproteobacteria</taxon>
        <taxon>Caulobacterales</taxon>
        <taxon>Caulobacteraceae</taxon>
        <taxon>Phenylobacterium</taxon>
    </lineage>
</organism>
<proteinExistence type="predicted"/>
<gene>
    <name evidence="2" type="ORF">DJ021_10205</name>
</gene>
<dbReference type="EMBL" id="QFYP01000001">
    <property type="protein sequence ID" value="RAK60149.1"/>
    <property type="molecule type" value="Genomic_DNA"/>
</dbReference>
<keyword evidence="3" id="KW-1185">Reference proteome</keyword>
<evidence type="ECO:0000313" key="2">
    <source>
        <dbReference type="EMBL" id="RAK60149.1"/>
    </source>
</evidence>
<feature type="transmembrane region" description="Helical" evidence="1">
    <location>
        <begin position="20"/>
        <end position="42"/>
    </location>
</feature>
<feature type="transmembrane region" description="Helical" evidence="1">
    <location>
        <begin position="62"/>
        <end position="87"/>
    </location>
</feature>
<evidence type="ECO:0000256" key="1">
    <source>
        <dbReference type="SAM" id="Phobius"/>
    </source>
</evidence>
<comment type="caution">
    <text evidence="2">The sequence shown here is derived from an EMBL/GenBank/DDBJ whole genome shotgun (WGS) entry which is preliminary data.</text>
</comment>
<evidence type="ECO:0008006" key="4">
    <source>
        <dbReference type="Google" id="ProtNLM"/>
    </source>
</evidence>
<keyword evidence="1" id="KW-1133">Transmembrane helix</keyword>
<dbReference type="AlphaFoldDB" id="A0A328AZS6"/>
<name>A0A328AZS6_9CAUL</name>